<dbReference type="EMBL" id="JACVVK020000030">
    <property type="protein sequence ID" value="KAK7501684.1"/>
    <property type="molecule type" value="Genomic_DNA"/>
</dbReference>
<comment type="caution">
    <text evidence="3">The sequence shown here is derived from an EMBL/GenBank/DDBJ whole genome shotgun (WGS) entry which is preliminary data.</text>
</comment>
<keyword evidence="2" id="KW-0812">Transmembrane</keyword>
<sequence>MRPQLRTSSDQRRRSSTCLHGEPGVSLLDAAKRRGSYTPAVNGQFLAVPDLKYRRSSLSTSTSALLGMSEGTRKRGSFTGATGSLLCVPSDNEPRRSSLPGYMDGKNHISDSTERLLSRRRSSVYPLNTLTEVNRAGARKMKLFGLFMIVFLALVIGVSFLRLIH</sequence>
<keyword evidence="2" id="KW-0472">Membrane</keyword>
<dbReference type="Proteomes" id="UP001519460">
    <property type="component" value="Unassembled WGS sequence"/>
</dbReference>
<evidence type="ECO:0000256" key="2">
    <source>
        <dbReference type="SAM" id="Phobius"/>
    </source>
</evidence>
<evidence type="ECO:0000313" key="4">
    <source>
        <dbReference type="Proteomes" id="UP001519460"/>
    </source>
</evidence>
<keyword evidence="4" id="KW-1185">Reference proteome</keyword>
<feature type="transmembrane region" description="Helical" evidence="2">
    <location>
        <begin position="143"/>
        <end position="164"/>
    </location>
</feature>
<accession>A0ABD0LRQ0</accession>
<gene>
    <name evidence="3" type="ORF">BaRGS_00007115</name>
</gene>
<proteinExistence type="predicted"/>
<evidence type="ECO:0000256" key="1">
    <source>
        <dbReference type="SAM" id="MobiDB-lite"/>
    </source>
</evidence>
<keyword evidence="2" id="KW-1133">Transmembrane helix</keyword>
<reference evidence="3 4" key="1">
    <citation type="journal article" date="2023" name="Sci. Data">
        <title>Genome assembly of the Korean intertidal mud-creeper Batillaria attramentaria.</title>
        <authorList>
            <person name="Patra A.K."/>
            <person name="Ho P.T."/>
            <person name="Jun S."/>
            <person name="Lee S.J."/>
            <person name="Kim Y."/>
            <person name="Won Y.J."/>
        </authorList>
    </citation>
    <scope>NUCLEOTIDE SEQUENCE [LARGE SCALE GENOMIC DNA]</scope>
    <source>
        <strain evidence="3">Wonlab-2016</strain>
    </source>
</reference>
<feature type="region of interest" description="Disordered" evidence="1">
    <location>
        <begin position="1"/>
        <end position="22"/>
    </location>
</feature>
<protein>
    <submittedName>
        <fullName evidence="3">Uncharacterized protein</fullName>
    </submittedName>
</protein>
<dbReference type="AlphaFoldDB" id="A0ABD0LRQ0"/>
<evidence type="ECO:0000313" key="3">
    <source>
        <dbReference type="EMBL" id="KAK7501684.1"/>
    </source>
</evidence>
<organism evidence="3 4">
    <name type="scientific">Batillaria attramentaria</name>
    <dbReference type="NCBI Taxonomy" id="370345"/>
    <lineage>
        <taxon>Eukaryota</taxon>
        <taxon>Metazoa</taxon>
        <taxon>Spiralia</taxon>
        <taxon>Lophotrochozoa</taxon>
        <taxon>Mollusca</taxon>
        <taxon>Gastropoda</taxon>
        <taxon>Caenogastropoda</taxon>
        <taxon>Sorbeoconcha</taxon>
        <taxon>Cerithioidea</taxon>
        <taxon>Batillariidae</taxon>
        <taxon>Batillaria</taxon>
    </lineage>
</organism>
<name>A0ABD0LRQ0_9CAEN</name>